<evidence type="ECO:0000256" key="1">
    <source>
        <dbReference type="SAM" id="SignalP"/>
    </source>
</evidence>
<dbReference type="RefSeq" id="WP_377713570.1">
    <property type="nucleotide sequence ID" value="NZ_JBHSMP010000024.1"/>
</dbReference>
<proteinExistence type="predicted"/>
<dbReference type="Gene3D" id="1.10.530.10">
    <property type="match status" value="1"/>
</dbReference>
<protein>
    <submittedName>
        <fullName evidence="3">Lytic transglycosylase domain-containing protein</fullName>
    </submittedName>
</protein>
<name>A0ABW0JD29_9BURK</name>
<dbReference type="InterPro" id="IPR008258">
    <property type="entry name" value="Transglycosylase_SLT_dom_1"/>
</dbReference>
<dbReference type="SUPFAM" id="SSF53955">
    <property type="entry name" value="Lysozyme-like"/>
    <property type="match status" value="1"/>
</dbReference>
<organism evidence="3 4">
    <name type="scientific">Paraburkholderia denitrificans</name>
    <dbReference type="NCBI Taxonomy" id="694025"/>
    <lineage>
        <taxon>Bacteria</taxon>
        <taxon>Pseudomonadati</taxon>
        <taxon>Pseudomonadota</taxon>
        <taxon>Betaproteobacteria</taxon>
        <taxon>Burkholderiales</taxon>
        <taxon>Burkholderiaceae</taxon>
        <taxon>Paraburkholderia</taxon>
    </lineage>
</organism>
<comment type="caution">
    <text evidence="3">The sequence shown here is derived from an EMBL/GenBank/DDBJ whole genome shotgun (WGS) entry which is preliminary data.</text>
</comment>
<feature type="domain" description="Transglycosylase SLT" evidence="2">
    <location>
        <begin position="36"/>
        <end position="152"/>
    </location>
</feature>
<dbReference type="InterPro" id="IPR023346">
    <property type="entry name" value="Lysozyme-like_dom_sf"/>
</dbReference>
<keyword evidence="1" id="KW-0732">Signal</keyword>
<feature type="signal peptide" evidence="1">
    <location>
        <begin position="1"/>
        <end position="34"/>
    </location>
</feature>
<sequence length="174" mass="18920">MRISSTACKRSLRAQACKLLATAGMAVCATCAAAKDCWTRAGERYGIDPLLLAAIAKVESSMDPRAFNRNSNGTYDIGLMQINSTHLPRLVKVGVTRKRLIDEPCTSIDTGASILAGFIDRHGYTWNAVGAYNAGSSPKRAPARKAYATKVWETYTELTRDRATSMAELAQWAQ</sequence>
<dbReference type="Proteomes" id="UP001596103">
    <property type="component" value="Unassembled WGS sequence"/>
</dbReference>
<dbReference type="EMBL" id="JBHSMP010000024">
    <property type="protein sequence ID" value="MFC5430810.1"/>
    <property type="molecule type" value="Genomic_DNA"/>
</dbReference>
<dbReference type="Pfam" id="PF01464">
    <property type="entry name" value="SLT"/>
    <property type="match status" value="1"/>
</dbReference>
<reference evidence="4" key="1">
    <citation type="journal article" date="2019" name="Int. J. Syst. Evol. Microbiol.">
        <title>The Global Catalogue of Microorganisms (GCM) 10K type strain sequencing project: providing services to taxonomists for standard genome sequencing and annotation.</title>
        <authorList>
            <consortium name="The Broad Institute Genomics Platform"/>
            <consortium name="The Broad Institute Genome Sequencing Center for Infectious Disease"/>
            <person name="Wu L."/>
            <person name="Ma J."/>
        </authorList>
    </citation>
    <scope>NUCLEOTIDE SEQUENCE [LARGE SCALE GENOMIC DNA]</scope>
    <source>
        <strain evidence="4">CCUG 56042</strain>
    </source>
</reference>
<evidence type="ECO:0000259" key="2">
    <source>
        <dbReference type="Pfam" id="PF01464"/>
    </source>
</evidence>
<keyword evidence="4" id="KW-1185">Reference proteome</keyword>
<gene>
    <name evidence="3" type="ORF">ACFPTO_18695</name>
</gene>
<accession>A0ABW0JD29</accession>
<evidence type="ECO:0000313" key="3">
    <source>
        <dbReference type="EMBL" id="MFC5430810.1"/>
    </source>
</evidence>
<feature type="chain" id="PRO_5045102801" evidence="1">
    <location>
        <begin position="35"/>
        <end position="174"/>
    </location>
</feature>
<dbReference type="CDD" id="cd13400">
    <property type="entry name" value="LT_IagB-like"/>
    <property type="match status" value="1"/>
</dbReference>
<evidence type="ECO:0000313" key="4">
    <source>
        <dbReference type="Proteomes" id="UP001596103"/>
    </source>
</evidence>